<accession>A0ABT1W0K9</accession>
<keyword evidence="1 3" id="KW-0663">Pyridoxal phosphate</keyword>
<feature type="region of interest" description="Disordered" evidence="4">
    <location>
        <begin position="399"/>
        <end position="426"/>
    </location>
</feature>
<comment type="caution">
    <text evidence="5">The sequence shown here is derived from an EMBL/GenBank/DDBJ whole genome shotgun (WGS) entry which is preliminary data.</text>
</comment>
<keyword evidence="6" id="KW-1185">Reference proteome</keyword>
<evidence type="ECO:0000256" key="4">
    <source>
        <dbReference type="SAM" id="MobiDB-lite"/>
    </source>
</evidence>
<dbReference type="SUPFAM" id="SSF53383">
    <property type="entry name" value="PLP-dependent transferases"/>
    <property type="match status" value="1"/>
</dbReference>
<dbReference type="InterPro" id="IPR015421">
    <property type="entry name" value="PyrdxlP-dep_Trfase_major"/>
</dbReference>
<proteinExistence type="inferred from homology"/>
<dbReference type="InterPro" id="IPR015424">
    <property type="entry name" value="PyrdxlP-dep_Trfase"/>
</dbReference>
<keyword evidence="5" id="KW-0032">Aminotransferase</keyword>
<reference evidence="5 6" key="1">
    <citation type="submission" date="2022-06" db="EMBL/GenBank/DDBJ databases">
        <title>Rhizosaccharibacter gen. nov. sp. nov. KSS12, endophytic bacteria isolated from sugarcane.</title>
        <authorList>
            <person name="Pitiwittayakul N."/>
        </authorList>
    </citation>
    <scope>NUCLEOTIDE SEQUENCE [LARGE SCALE GENOMIC DNA]</scope>
    <source>
        <strain evidence="5 6">KSS12</strain>
    </source>
</reference>
<keyword evidence="5" id="KW-0808">Transferase</keyword>
<dbReference type="PANTHER" id="PTHR30244:SF9">
    <property type="entry name" value="PROTEIN RV3402C"/>
    <property type="match status" value="1"/>
</dbReference>
<dbReference type="GO" id="GO:0008483">
    <property type="term" value="F:transaminase activity"/>
    <property type="evidence" value="ECO:0007669"/>
    <property type="project" value="UniProtKB-KW"/>
</dbReference>
<evidence type="ECO:0000256" key="3">
    <source>
        <dbReference type="RuleBase" id="RU004508"/>
    </source>
</evidence>
<evidence type="ECO:0000256" key="1">
    <source>
        <dbReference type="ARBA" id="ARBA00022898"/>
    </source>
</evidence>
<name>A0ABT1W0K9_9PROT</name>
<dbReference type="RefSeq" id="WP_422920264.1">
    <property type="nucleotide sequence ID" value="NZ_JAMZEJ010000007.1"/>
</dbReference>
<gene>
    <name evidence="5" type="ORF">NFI88_11775</name>
</gene>
<dbReference type="EMBL" id="JAMZEJ010000007">
    <property type="protein sequence ID" value="MCQ8241514.1"/>
    <property type="molecule type" value="Genomic_DNA"/>
</dbReference>
<organism evidence="5 6">
    <name type="scientific">Rhizosaccharibacter radicis</name>
    <dbReference type="NCBI Taxonomy" id="2782605"/>
    <lineage>
        <taxon>Bacteria</taxon>
        <taxon>Pseudomonadati</taxon>
        <taxon>Pseudomonadota</taxon>
        <taxon>Alphaproteobacteria</taxon>
        <taxon>Acetobacterales</taxon>
        <taxon>Acetobacteraceae</taxon>
        <taxon>Rhizosaccharibacter</taxon>
    </lineage>
</organism>
<protein>
    <submittedName>
        <fullName evidence="5">DegT/DnrJ/EryC1/StrS family aminotransferase</fullName>
    </submittedName>
</protein>
<dbReference type="Proteomes" id="UP001524547">
    <property type="component" value="Unassembled WGS sequence"/>
</dbReference>
<evidence type="ECO:0000256" key="2">
    <source>
        <dbReference type="ARBA" id="ARBA00037999"/>
    </source>
</evidence>
<dbReference type="Pfam" id="PF01041">
    <property type="entry name" value="DegT_DnrJ_EryC1"/>
    <property type="match status" value="1"/>
</dbReference>
<dbReference type="PIRSF" id="PIRSF000390">
    <property type="entry name" value="PLP_StrS"/>
    <property type="match status" value="1"/>
</dbReference>
<dbReference type="Gene3D" id="3.40.640.10">
    <property type="entry name" value="Type I PLP-dependent aspartate aminotransferase-like (Major domain)"/>
    <property type="match status" value="1"/>
</dbReference>
<evidence type="ECO:0000313" key="5">
    <source>
        <dbReference type="EMBL" id="MCQ8241514.1"/>
    </source>
</evidence>
<comment type="similarity">
    <text evidence="2 3">Belongs to the DegT/DnrJ/EryC1 family.</text>
</comment>
<dbReference type="InterPro" id="IPR000653">
    <property type="entry name" value="DegT/StrS_aminotransferase"/>
</dbReference>
<evidence type="ECO:0000313" key="6">
    <source>
        <dbReference type="Proteomes" id="UP001524547"/>
    </source>
</evidence>
<dbReference type="PANTHER" id="PTHR30244">
    <property type="entry name" value="TRANSAMINASE"/>
    <property type="match status" value="1"/>
</dbReference>
<sequence>MSAMAEALARIEDSGTFTNYGPMNTRFERALEDRMFGTPDTVVTTCNATIALLLTIKDAVVTRGRQRARYALMPAFTFAAAAQAAEWVRLTPLLCDIDPADWAACARSEERLIARHHADIAVIVPYATFGNCVDLDRYDWISRRYDIPVVIDAAASLGSLDGEGKAFGKGCRHPVIFSMHATKAFSVGEGGVVYCEDRATIRRLRDMGNFGFGAPRTATMPGLNSKLTEMAATVALAQLDRHEGVINRREEIAARYRAGLPGWTFQRRNGIRQANSLMPVVPPDQYRGTRSELIAALAADGIGAMAYFSPHLGEHPHLVGRVVSDTLPVTDSLSKRVLGLPNWEEMTDAMVDDVCDALHRICGTDTAAVRPSLSRMDQIARQERSIAVVLAPGRNGVPAAEPLAAQPLSPPPPAVAGREGMPGVAP</sequence>